<keyword evidence="3 4" id="KW-0349">Heme</keyword>
<dbReference type="GO" id="GO:0016125">
    <property type="term" value="P:sterol metabolic process"/>
    <property type="evidence" value="ECO:0007669"/>
    <property type="project" value="TreeGrafter"/>
</dbReference>
<keyword evidence="6" id="KW-1133">Transmembrane helix</keyword>
<feature type="transmembrane region" description="Helical" evidence="6">
    <location>
        <begin position="6"/>
        <end position="27"/>
    </location>
</feature>
<dbReference type="GO" id="GO:0005506">
    <property type="term" value="F:iron ion binding"/>
    <property type="evidence" value="ECO:0007669"/>
    <property type="project" value="InterPro"/>
</dbReference>
<keyword evidence="1 3" id="KW-0479">Metal-binding</keyword>
<keyword evidence="4" id="KW-0560">Oxidoreductase</keyword>
<comment type="caution">
    <text evidence="7">The sequence shown here is derived from an EMBL/GenBank/DDBJ whole genome shotgun (WGS) entry which is preliminary data.</text>
</comment>
<dbReference type="GO" id="GO:0016132">
    <property type="term" value="P:brassinosteroid biosynthetic process"/>
    <property type="evidence" value="ECO:0007669"/>
    <property type="project" value="TreeGrafter"/>
</dbReference>
<evidence type="ECO:0000256" key="1">
    <source>
        <dbReference type="ARBA" id="ARBA00022723"/>
    </source>
</evidence>
<dbReference type="OMA" id="MKRRMPV"/>
<accession>A0A8T2UK87</accession>
<dbReference type="PRINTS" id="PR00463">
    <property type="entry name" value="EP450I"/>
</dbReference>
<evidence type="ECO:0000256" key="5">
    <source>
        <dbReference type="SAM" id="MobiDB-lite"/>
    </source>
</evidence>
<evidence type="ECO:0000256" key="6">
    <source>
        <dbReference type="SAM" id="Phobius"/>
    </source>
</evidence>
<gene>
    <name evidence="7" type="ORF">KP509_05G026200</name>
</gene>
<dbReference type="InterPro" id="IPR017972">
    <property type="entry name" value="Cyt_P450_CS"/>
</dbReference>
<organism evidence="7 8">
    <name type="scientific">Ceratopteris richardii</name>
    <name type="common">Triangle waterfern</name>
    <dbReference type="NCBI Taxonomy" id="49495"/>
    <lineage>
        <taxon>Eukaryota</taxon>
        <taxon>Viridiplantae</taxon>
        <taxon>Streptophyta</taxon>
        <taxon>Embryophyta</taxon>
        <taxon>Tracheophyta</taxon>
        <taxon>Polypodiopsida</taxon>
        <taxon>Polypodiidae</taxon>
        <taxon>Polypodiales</taxon>
        <taxon>Pteridineae</taxon>
        <taxon>Pteridaceae</taxon>
        <taxon>Parkerioideae</taxon>
        <taxon>Ceratopteris</taxon>
    </lineage>
</organism>
<keyword evidence="4" id="KW-0503">Monooxygenase</keyword>
<protein>
    <recommendedName>
        <fullName evidence="9">Cytochrome P450</fullName>
    </recommendedName>
</protein>
<comment type="similarity">
    <text evidence="4">Belongs to the cytochrome P450 family.</text>
</comment>
<feature type="binding site" description="axial binding residue" evidence="3">
    <location>
        <position position="492"/>
    </location>
    <ligand>
        <name>heme</name>
        <dbReference type="ChEBI" id="CHEBI:30413"/>
    </ligand>
    <ligandPart>
        <name>Fe</name>
        <dbReference type="ChEBI" id="CHEBI:18248"/>
    </ligandPart>
</feature>
<dbReference type="Proteomes" id="UP000825935">
    <property type="component" value="Chromosome 5"/>
</dbReference>
<evidence type="ECO:0000256" key="4">
    <source>
        <dbReference type="RuleBase" id="RU000461"/>
    </source>
</evidence>
<dbReference type="Gene3D" id="1.10.630.10">
    <property type="entry name" value="Cytochrome P450"/>
    <property type="match status" value="2"/>
</dbReference>
<sequence>MANTHLSALAMFVITIALTVSLLRAYFKRLVSYIRNRIQLRRYPENIPRGTFGLPLLGESLQFIASYRSHTSPDAFINERRSRYGRVFTTHLFGKPTVMSMDAEVNRFILNNDGRLFVPDYPSSIQQLMGKWTILMLEGSLHKRLHGLLATFFKSDDLKEHLLPYIEAFVQQQMDTWNVNTTIYVEEETKRMSFKLVAKVLLGLDPGQTVETLQAECHNYVAGAMSLPINLPGTTFHSSLRSRSRIAELTRQIMNDRETRARELGPCVQLKLHMDMLGALMEDRKAASAIKQQVEEPQPSNNIIDDMENEVGPFDCKRRMTGRRPRSKLAENSDAQNGSMTEEIITDNIVSFFFPSEDSVGMLMTLSVKYISESPRALQQLREENINFLEKYKGERLTWRHYFMELTFTQKVLNETLRLANITKGVIRKSLVDVHVKDFVIPKGWATFVFFRGVHLDEAIYEDAQIFNPWRWEQEKVLSSHYTPFGGGPRLCAGIDISRLMAVVFLHHLVTRYEWEMSEVDSLTQFPFLKLAKKLPINILRAYNNDR</sequence>
<dbReference type="GO" id="GO:0016709">
    <property type="term" value="F:oxidoreductase activity, acting on paired donors, with incorporation or reduction of molecular oxygen, NAD(P)H as one donor, and incorporation of one atom of oxygen"/>
    <property type="evidence" value="ECO:0007669"/>
    <property type="project" value="TreeGrafter"/>
</dbReference>
<evidence type="ECO:0000256" key="2">
    <source>
        <dbReference type="ARBA" id="ARBA00023004"/>
    </source>
</evidence>
<dbReference type="PROSITE" id="PS00086">
    <property type="entry name" value="CYTOCHROME_P450"/>
    <property type="match status" value="1"/>
</dbReference>
<comment type="cofactor">
    <cofactor evidence="3">
        <name>heme</name>
        <dbReference type="ChEBI" id="CHEBI:30413"/>
    </cofactor>
</comment>
<dbReference type="AlphaFoldDB" id="A0A8T2UK87"/>
<evidence type="ECO:0000313" key="8">
    <source>
        <dbReference type="Proteomes" id="UP000825935"/>
    </source>
</evidence>
<dbReference type="EMBL" id="CM035410">
    <property type="protein sequence ID" value="KAH7436571.1"/>
    <property type="molecule type" value="Genomic_DNA"/>
</dbReference>
<evidence type="ECO:0000256" key="3">
    <source>
        <dbReference type="PIRSR" id="PIRSR602401-1"/>
    </source>
</evidence>
<reference evidence="7" key="1">
    <citation type="submission" date="2021-08" db="EMBL/GenBank/DDBJ databases">
        <title>WGS assembly of Ceratopteris richardii.</title>
        <authorList>
            <person name="Marchant D.B."/>
            <person name="Chen G."/>
            <person name="Jenkins J."/>
            <person name="Shu S."/>
            <person name="Leebens-Mack J."/>
            <person name="Grimwood J."/>
            <person name="Schmutz J."/>
            <person name="Soltis P."/>
            <person name="Soltis D."/>
            <person name="Chen Z.-H."/>
        </authorList>
    </citation>
    <scope>NUCLEOTIDE SEQUENCE</scope>
    <source>
        <strain evidence="7">Whitten #5841</strain>
        <tissue evidence="7">Leaf</tissue>
    </source>
</reference>
<dbReference type="Pfam" id="PF00067">
    <property type="entry name" value="p450"/>
    <property type="match status" value="2"/>
</dbReference>
<dbReference type="GO" id="GO:0020037">
    <property type="term" value="F:heme binding"/>
    <property type="evidence" value="ECO:0007669"/>
    <property type="project" value="InterPro"/>
</dbReference>
<keyword evidence="2 3" id="KW-0408">Iron</keyword>
<feature type="region of interest" description="Disordered" evidence="5">
    <location>
        <begin position="314"/>
        <end position="338"/>
    </location>
</feature>
<dbReference type="PANTHER" id="PTHR24286:SF30">
    <property type="entry name" value="3-EPI-6-DEOXOCATHASTERONE 23-MONOOXYGENASE CYP90D1"/>
    <property type="match status" value="1"/>
</dbReference>
<proteinExistence type="inferred from homology"/>
<dbReference type="OrthoDB" id="3945418at2759"/>
<name>A0A8T2UK87_CERRI</name>
<keyword evidence="6" id="KW-0812">Transmembrane</keyword>
<evidence type="ECO:0008006" key="9">
    <source>
        <dbReference type="Google" id="ProtNLM"/>
    </source>
</evidence>
<dbReference type="InterPro" id="IPR036396">
    <property type="entry name" value="Cyt_P450_sf"/>
</dbReference>
<dbReference type="SUPFAM" id="SSF48264">
    <property type="entry name" value="Cytochrome P450"/>
    <property type="match status" value="1"/>
</dbReference>
<dbReference type="InterPro" id="IPR001128">
    <property type="entry name" value="Cyt_P450"/>
</dbReference>
<dbReference type="GO" id="GO:0010268">
    <property type="term" value="P:brassinosteroid homeostasis"/>
    <property type="evidence" value="ECO:0007669"/>
    <property type="project" value="TreeGrafter"/>
</dbReference>
<evidence type="ECO:0000313" key="7">
    <source>
        <dbReference type="EMBL" id="KAH7436571.1"/>
    </source>
</evidence>
<keyword evidence="6" id="KW-0472">Membrane</keyword>
<feature type="region of interest" description="Disordered" evidence="5">
    <location>
        <begin position="290"/>
        <end position="309"/>
    </location>
</feature>
<dbReference type="CDD" id="cd11043">
    <property type="entry name" value="CYP90-like"/>
    <property type="match status" value="1"/>
</dbReference>
<dbReference type="InterPro" id="IPR002401">
    <property type="entry name" value="Cyt_P450_E_grp-I"/>
</dbReference>
<keyword evidence="8" id="KW-1185">Reference proteome</keyword>
<dbReference type="PANTHER" id="PTHR24286">
    <property type="entry name" value="CYTOCHROME P450 26"/>
    <property type="match status" value="1"/>
</dbReference>